<dbReference type="EMBL" id="ML739457">
    <property type="protein sequence ID" value="KAE8348546.1"/>
    <property type="molecule type" value="Genomic_DNA"/>
</dbReference>
<gene>
    <name evidence="5" type="ORF">BDV28DRAFT_143243</name>
</gene>
<dbReference type="AlphaFoldDB" id="A0A5N6YV85"/>
<evidence type="ECO:0000313" key="5">
    <source>
        <dbReference type="EMBL" id="KAE8348546.1"/>
    </source>
</evidence>
<dbReference type="InterPro" id="IPR036291">
    <property type="entry name" value="NAD(P)-bd_dom_sf"/>
</dbReference>
<sequence>MKHFRAGCNSIRFLRRLTSTESTLSILTPFTQTNPFSCTVQAAISKRTMATAMAKRLEGKTIVITGASSGIGRSTAKEFARTAPKDLKLILTARRVDSLNQLAQEIEEEVGDGVKTLVVKLDVSNPEEVKNFVPSLPVEFQEIDVLVNNAGLVKGVAKAPEIAPEDIDVMFSTNVTGLINMTQAVLPVFQKRSDGGRGDIINIGSIAGREPYPSGSIYCATKAAVKSFTEALRKELIASRIRIIEIDPGQVETEFSVVRFYGDKHKADAVYAGCEPLTPDDIAEVIVFAAGRRENVVIADTLIFPSHQASPGHMHRSN</sequence>
<dbReference type="GO" id="GO:0044550">
    <property type="term" value="P:secondary metabolite biosynthetic process"/>
    <property type="evidence" value="ECO:0007669"/>
    <property type="project" value="UniProtKB-ARBA"/>
</dbReference>
<dbReference type="GO" id="GO:0016616">
    <property type="term" value="F:oxidoreductase activity, acting on the CH-OH group of donors, NAD or NADP as acceptor"/>
    <property type="evidence" value="ECO:0007669"/>
    <property type="project" value="UniProtKB-ARBA"/>
</dbReference>
<evidence type="ECO:0008006" key="7">
    <source>
        <dbReference type="Google" id="ProtNLM"/>
    </source>
</evidence>
<dbReference type="Gene3D" id="3.40.50.720">
    <property type="entry name" value="NAD(P)-binding Rossmann-like Domain"/>
    <property type="match status" value="1"/>
</dbReference>
<accession>A0A5N6YV85</accession>
<dbReference type="PANTHER" id="PTHR42901">
    <property type="entry name" value="ALCOHOL DEHYDROGENASE"/>
    <property type="match status" value="1"/>
</dbReference>
<dbReference type="PRINTS" id="PR00080">
    <property type="entry name" value="SDRFAMILY"/>
</dbReference>
<proteinExistence type="inferred from homology"/>
<dbReference type="SUPFAM" id="SSF51735">
    <property type="entry name" value="NAD(P)-binding Rossmann-fold domains"/>
    <property type="match status" value="1"/>
</dbReference>
<dbReference type="FunFam" id="3.40.50.720:FF:000047">
    <property type="entry name" value="NADP-dependent L-serine/L-allo-threonine dehydrogenase"/>
    <property type="match status" value="1"/>
</dbReference>
<keyword evidence="2" id="KW-0521">NADP</keyword>
<dbReference type="PRINTS" id="PR00081">
    <property type="entry name" value="GDHRDH"/>
</dbReference>
<dbReference type="Pfam" id="PF00106">
    <property type="entry name" value="adh_short"/>
    <property type="match status" value="1"/>
</dbReference>
<comment type="similarity">
    <text evidence="1 4">Belongs to the short-chain dehydrogenases/reductases (SDR) family.</text>
</comment>
<dbReference type="InterPro" id="IPR002347">
    <property type="entry name" value="SDR_fam"/>
</dbReference>
<dbReference type="InterPro" id="IPR020904">
    <property type="entry name" value="Sc_DH/Rdtase_CS"/>
</dbReference>
<evidence type="ECO:0000256" key="2">
    <source>
        <dbReference type="ARBA" id="ARBA00022857"/>
    </source>
</evidence>
<evidence type="ECO:0000313" key="6">
    <source>
        <dbReference type="Proteomes" id="UP000327118"/>
    </source>
</evidence>
<reference evidence="6" key="1">
    <citation type="submission" date="2019-04" db="EMBL/GenBank/DDBJ databases">
        <title>Friends and foes A comparative genomics studyof 23 Aspergillus species from section Flavi.</title>
        <authorList>
            <consortium name="DOE Joint Genome Institute"/>
            <person name="Kjaerbolling I."/>
            <person name="Vesth T."/>
            <person name="Frisvad J.C."/>
            <person name="Nybo J.L."/>
            <person name="Theobald S."/>
            <person name="Kildgaard S."/>
            <person name="Isbrandt T."/>
            <person name="Kuo A."/>
            <person name="Sato A."/>
            <person name="Lyhne E.K."/>
            <person name="Kogle M.E."/>
            <person name="Wiebenga A."/>
            <person name="Kun R.S."/>
            <person name="Lubbers R.J."/>
            <person name="Makela M.R."/>
            <person name="Barry K."/>
            <person name="Chovatia M."/>
            <person name="Clum A."/>
            <person name="Daum C."/>
            <person name="Haridas S."/>
            <person name="He G."/>
            <person name="LaButti K."/>
            <person name="Lipzen A."/>
            <person name="Mondo S."/>
            <person name="Riley R."/>
            <person name="Salamov A."/>
            <person name="Simmons B.A."/>
            <person name="Magnuson J.K."/>
            <person name="Henrissat B."/>
            <person name="Mortensen U.H."/>
            <person name="Larsen T.O."/>
            <person name="Devries R.P."/>
            <person name="Grigoriev I.V."/>
            <person name="Machida M."/>
            <person name="Baker S.E."/>
            <person name="Andersen M.R."/>
        </authorList>
    </citation>
    <scope>NUCLEOTIDE SEQUENCE [LARGE SCALE GENOMIC DNA]</scope>
    <source>
        <strain evidence="6">CBS 553.77</strain>
    </source>
</reference>
<keyword evidence="6" id="KW-1185">Reference proteome</keyword>
<name>A0A5N6YV85_9EURO</name>
<organism evidence="5 6">
    <name type="scientific">Aspergillus coremiiformis</name>
    <dbReference type="NCBI Taxonomy" id="138285"/>
    <lineage>
        <taxon>Eukaryota</taxon>
        <taxon>Fungi</taxon>
        <taxon>Dikarya</taxon>
        <taxon>Ascomycota</taxon>
        <taxon>Pezizomycotina</taxon>
        <taxon>Eurotiomycetes</taxon>
        <taxon>Eurotiomycetidae</taxon>
        <taxon>Eurotiales</taxon>
        <taxon>Aspergillaceae</taxon>
        <taxon>Aspergillus</taxon>
        <taxon>Aspergillus subgen. Circumdati</taxon>
    </lineage>
</organism>
<evidence type="ECO:0000256" key="3">
    <source>
        <dbReference type="ARBA" id="ARBA00023002"/>
    </source>
</evidence>
<keyword evidence="3" id="KW-0560">Oxidoreductase</keyword>
<evidence type="ECO:0000256" key="4">
    <source>
        <dbReference type="RuleBase" id="RU000363"/>
    </source>
</evidence>
<dbReference type="PROSITE" id="PS00061">
    <property type="entry name" value="ADH_SHORT"/>
    <property type="match status" value="1"/>
</dbReference>
<dbReference type="Proteomes" id="UP000327118">
    <property type="component" value="Unassembled WGS sequence"/>
</dbReference>
<dbReference type="PANTHER" id="PTHR42901:SF1">
    <property type="entry name" value="ALCOHOL DEHYDROGENASE"/>
    <property type="match status" value="1"/>
</dbReference>
<protein>
    <recommendedName>
        <fullName evidence="7">NAD(P)-binding protein</fullName>
    </recommendedName>
</protein>
<dbReference type="OrthoDB" id="6251714at2759"/>
<dbReference type="CDD" id="cd05346">
    <property type="entry name" value="SDR_c5"/>
    <property type="match status" value="1"/>
</dbReference>
<evidence type="ECO:0000256" key="1">
    <source>
        <dbReference type="ARBA" id="ARBA00006484"/>
    </source>
</evidence>